<reference evidence="4 5" key="1">
    <citation type="submission" date="2013-05" db="EMBL/GenBank/DDBJ databases">
        <title>Drechslerella stenobrocha genome reveals carnivorous origination and mechanical trapping mechanism of predatory fungi.</title>
        <authorList>
            <person name="Liu X."/>
            <person name="Zhang W."/>
            <person name="Liu K."/>
        </authorList>
    </citation>
    <scope>NUCLEOTIDE SEQUENCE [LARGE SCALE GENOMIC DNA]</scope>
    <source>
        <strain evidence="4 5">248</strain>
    </source>
</reference>
<dbReference type="InterPro" id="IPR036298">
    <property type="entry name" value="Chalcone_isomerase_sf"/>
</dbReference>
<dbReference type="InterPro" id="IPR016087">
    <property type="entry name" value="Chalcone_isomerase"/>
</dbReference>
<evidence type="ECO:0000256" key="2">
    <source>
        <dbReference type="SAM" id="Phobius"/>
    </source>
</evidence>
<dbReference type="AlphaFoldDB" id="W7HXT6"/>
<evidence type="ECO:0000259" key="3">
    <source>
        <dbReference type="Pfam" id="PF16035"/>
    </source>
</evidence>
<dbReference type="PANTHER" id="PTHR47284">
    <property type="entry name" value="FATTY-ACID-BINDING PROTEIN 2"/>
    <property type="match status" value="1"/>
</dbReference>
<dbReference type="Proteomes" id="UP000024837">
    <property type="component" value="Unassembled WGS sequence"/>
</dbReference>
<feature type="transmembrane region" description="Helical" evidence="2">
    <location>
        <begin position="101"/>
        <end position="119"/>
    </location>
</feature>
<keyword evidence="2" id="KW-0472">Membrane</keyword>
<keyword evidence="5" id="KW-1185">Reference proteome</keyword>
<keyword evidence="2" id="KW-1133">Transmembrane helix</keyword>
<dbReference type="PANTHER" id="PTHR47284:SF3">
    <property type="entry name" value="FATTY-ACID-BINDING PROTEIN 2"/>
    <property type="match status" value="1"/>
</dbReference>
<dbReference type="HOGENOM" id="CLU_038840_1_1_1"/>
<dbReference type="GO" id="GO:0016872">
    <property type="term" value="F:intramolecular lyase activity"/>
    <property type="evidence" value="ECO:0007669"/>
    <property type="project" value="InterPro"/>
</dbReference>
<sequence>MTPALRCLRLQQYQLRACSRRLAPLQRPLYPRRGPSLVPAGQRYSSTQEAPKYPPIKPDPQLIKLREEANRKRLLNKTDRRYQLRSKEPYEDKHRRVHRQIAIALFSFIGLIVVTQIWLPRADWDTRYKNDDGSSAAKRKRKAGSEDQGQEGPESGGAVVIREATSTNSGTVETVPSGTSSVGPLPRRIYLPASGASTGEEQQVLEEYVLVGHGIRTVSFLSIQVYVAALYVATASLPALQRHLLHAADVPATATTATLPEREALKTRLLSADGSATFFSSLLDAHTTTATTAADSDGVRMAIRIVPTRGTDYGHLRDGWIRGIQAKTQVDPEVYDDDEFVGALARFKAIFGGRGSVPKGRTLMLARDERGVLSAYGPDESVKSGEVAKLAEGARKERSMEGLKLLGVMDDARVSRALWLCYFAGGKVASEGARRSVVDGLVDVVARPVGSTEGKVI</sequence>
<feature type="region of interest" description="Disordered" evidence="1">
    <location>
        <begin position="36"/>
        <end position="59"/>
    </location>
</feature>
<organism evidence="4 5">
    <name type="scientific">Drechslerella stenobrocha 248</name>
    <dbReference type="NCBI Taxonomy" id="1043628"/>
    <lineage>
        <taxon>Eukaryota</taxon>
        <taxon>Fungi</taxon>
        <taxon>Dikarya</taxon>
        <taxon>Ascomycota</taxon>
        <taxon>Pezizomycotina</taxon>
        <taxon>Orbiliomycetes</taxon>
        <taxon>Orbiliales</taxon>
        <taxon>Orbiliaceae</taxon>
        <taxon>Drechslerella</taxon>
    </lineage>
</organism>
<dbReference type="SUPFAM" id="SSF54626">
    <property type="entry name" value="Chalcone isomerase"/>
    <property type="match status" value="1"/>
</dbReference>
<protein>
    <recommendedName>
        <fullName evidence="3">Chalcone isomerase domain-containing protein</fullName>
    </recommendedName>
</protein>
<accession>W7HXT6</accession>
<evidence type="ECO:0000313" key="4">
    <source>
        <dbReference type="EMBL" id="EWC48334.1"/>
    </source>
</evidence>
<gene>
    <name evidence="4" type="ORF">DRE_02103</name>
</gene>
<dbReference type="EMBL" id="KI966390">
    <property type="protein sequence ID" value="EWC48334.1"/>
    <property type="molecule type" value="Genomic_DNA"/>
</dbReference>
<dbReference type="InterPro" id="IPR016088">
    <property type="entry name" value="Chalcone_isomerase_3-sand"/>
</dbReference>
<evidence type="ECO:0000256" key="1">
    <source>
        <dbReference type="SAM" id="MobiDB-lite"/>
    </source>
</evidence>
<proteinExistence type="predicted"/>
<dbReference type="Pfam" id="PF16035">
    <property type="entry name" value="Chalcone_2"/>
    <property type="match status" value="1"/>
</dbReference>
<dbReference type="OrthoDB" id="18193at2759"/>
<keyword evidence="2" id="KW-0812">Transmembrane</keyword>
<feature type="region of interest" description="Disordered" evidence="1">
    <location>
        <begin position="129"/>
        <end position="159"/>
    </location>
</feature>
<evidence type="ECO:0000313" key="5">
    <source>
        <dbReference type="Proteomes" id="UP000024837"/>
    </source>
</evidence>
<name>W7HXT6_9PEZI</name>
<dbReference type="Gene3D" id="3.50.70.10">
    <property type="match status" value="1"/>
</dbReference>
<feature type="domain" description="Chalcone isomerase" evidence="3">
    <location>
        <begin position="206"/>
        <end position="438"/>
    </location>
</feature>